<reference evidence="2" key="1">
    <citation type="submission" date="2020-06" db="EMBL/GenBank/DDBJ databases">
        <title>Stable isotope informed genome-resolved metagenomics uncovers potential trophic interactions in rhizosphere soil.</title>
        <authorList>
            <person name="Starr E.P."/>
            <person name="Shi S."/>
            <person name="Blazewicz S.J."/>
            <person name="Koch B.J."/>
            <person name="Probst A.J."/>
            <person name="Hungate B.A."/>
            <person name="Pett-Ridge J."/>
            <person name="Firestone M.K."/>
            <person name="Banfield J.F."/>
        </authorList>
    </citation>
    <scope>NUCLEOTIDE SEQUENCE</scope>
    <source>
        <strain evidence="2">YM_69_17</strain>
    </source>
</reference>
<sequence>MASRPTARPTLPAAPDVRRRLRGRNVALALGLVAWVVLIFVITIVKMKGG</sequence>
<protein>
    <submittedName>
        <fullName evidence="2">Uncharacterized protein</fullName>
    </submittedName>
</protein>
<dbReference type="EMBL" id="JAEKLZ010000196">
    <property type="protein sequence ID" value="MBW8726065.1"/>
    <property type="molecule type" value="Genomic_DNA"/>
</dbReference>
<keyword evidence="1" id="KW-0472">Membrane</keyword>
<name>A0A952KF70_9PROT</name>
<evidence type="ECO:0000313" key="3">
    <source>
        <dbReference type="Proteomes" id="UP000700706"/>
    </source>
</evidence>
<feature type="transmembrane region" description="Helical" evidence="1">
    <location>
        <begin position="26"/>
        <end position="45"/>
    </location>
</feature>
<dbReference type="Proteomes" id="UP000700706">
    <property type="component" value="Unassembled WGS sequence"/>
</dbReference>
<keyword evidence="1" id="KW-0812">Transmembrane</keyword>
<evidence type="ECO:0000256" key="1">
    <source>
        <dbReference type="SAM" id="Phobius"/>
    </source>
</evidence>
<proteinExistence type="predicted"/>
<comment type="caution">
    <text evidence="2">The sequence shown here is derived from an EMBL/GenBank/DDBJ whole genome shotgun (WGS) entry which is preliminary data.</text>
</comment>
<organism evidence="2 3">
    <name type="scientific">Inquilinus limosus</name>
    <dbReference type="NCBI Taxonomy" id="171674"/>
    <lineage>
        <taxon>Bacteria</taxon>
        <taxon>Pseudomonadati</taxon>
        <taxon>Pseudomonadota</taxon>
        <taxon>Alphaproteobacteria</taxon>
        <taxon>Rhodospirillales</taxon>
        <taxon>Rhodospirillaceae</taxon>
        <taxon>Inquilinus</taxon>
    </lineage>
</organism>
<accession>A0A952KF70</accession>
<gene>
    <name evidence="2" type="ORF">JF625_13035</name>
</gene>
<evidence type="ECO:0000313" key="2">
    <source>
        <dbReference type="EMBL" id="MBW8726065.1"/>
    </source>
</evidence>
<dbReference type="AlphaFoldDB" id="A0A952KF70"/>
<keyword evidence="1" id="KW-1133">Transmembrane helix</keyword>